<evidence type="ECO:0000256" key="1">
    <source>
        <dbReference type="ARBA" id="ARBA00004141"/>
    </source>
</evidence>
<dbReference type="EMBL" id="JAQQWP010000002">
    <property type="protein sequence ID" value="KAK8129673.1"/>
    <property type="molecule type" value="Genomic_DNA"/>
</dbReference>
<reference evidence="6 7" key="1">
    <citation type="submission" date="2023-01" db="EMBL/GenBank/DDBJ databases">
        <title>Analysis of 21 Apiospora genomes using comparative genomics revels a genus with tremendous synthesis potential of carbohydrate active enzymes and secondary metabolites.</title>
        <authorList>
            <person name="Sorensen T."/>
        </authorList>
    </citation>
    <scope>NUCLEOTIDE SEQUENCE [LARGE SCALE GENOMIC DNA]</scope>
    <source>
        <strain evidence="6 7">CBS 117206</strain>
    </source>
</reference>
<protein>
    <recommendedName>
        <fullName evidence="8">Magnesium transporter</fullName>
    </recommendedName>
</protein>
<dbReference type="Gene3D" id="1.20.58.340">
    <property type="entry name" value="Magnesium transport protein CorA, transmembrane region"/>
    <property type="match status" value="1"/>
</dbReference>
<sequence>MPRVSHAVFNKRSAIWKGQEALGSSMVYNCRSDNICQTKNEDDILMSVTSFPYIPLTRGIMYGCTDAIMDDVLLYLRLLKDQAFHPLMLPMVFVEVERRRLIDSLRGEMSILNQRLLDIKGRLSSPPAPPEDLPEKDEATDKMLEKDCEAARLWSKVSELKNGVQSLTIILESISTHSRSFLPDTEADLSHSARLRYTHNTEKFQARLEEIMIELKSEVEKCDSVLGGMSLATQMEWNYHSRRDAKANIIIAHASKRDSSQMRYISLLGMVFLPGTFLATLFSMSFFNWIPDGSPQVISPWIGLYCGSAAMLTLLTLWRWKRYVADQERNAGNAIKKALESDTDSFGSNV</sequence>
<keyword evidence="3 5" id="KW-1133">Transmembrane helix</keyword>
<evidence type="ECO:0000256" key="5">
    <source>
        <dbReference type="SAM" id="Phobius"/>
    </source>
</evidence>
<feature type="transmembrane region" description="Helical" evidence="5">
    <location>
        <begin position="264"/>
        <end position="290"/>
    </location>
</feature>
<dbReference type="Proteomes" id="UP001392437">
    <property type="component" value="Unassembled WGS sequence"/>
</dbReference>
<evidence type="ECO:0000256" key="2">
    <source>
        <dbReference type="ARBA" id="ARBA00022692"/>
    </source>
</evidence>
<keyword evidence="4 5" id="KW-0472">Membrane</keyword>
<gene>
    <name evidence="6" type="ORF">PG999_002053</name>
</gene>
<feature type="transmembrane region" description="Helical" evidence="5">
    <location>
        <begin position="302"/>
        <end position="320"/>
    </location>
</feature>
<evidence type="ECO:0000256" key="4">
    <source>
        <dbReference type="ARBA" id="ARBA00023136"/>
    </source>
</evidence>
<organism evidence="6 7">
    <name type="scientific">Apiospora kogelbergensis</name>
    <dbReference type="NCBI Taxonomy" id="1337665"/>
    <lineage>
        <taxon>Eukaryota</taxon>
        <taxon>Fungi</taxon>
        <taxon>Dikarya</taxon>
        <taxon>Ascomycota</taxon>
        <taxon>Pezizomycotina</taxon>
        <taxon>Sordariomycetes</taxon>
        <taxon>Xylariomycetidae</taxon>
        <taxon>Amphisphaeriales</taxon>
        <taxon>Apiosporaceae</taxon>
        <taxon>Apiospora</taxon>
    </lineage>
</organism>
<name>A0AAW0R7B9_9PEZI</name>
<comment type="caution">
    <text evidence="6">The sequence shown here is derived from an EMBL/GenBank/DDBJ whole genome shotgun (WGS) entry which is preliminary data.</text>
</comment>
<dbReference type="SUPFAM" id="SSF144083">
    <property type="entry name" value="Magnesium transport protein CorA, transmembrane region"/>
    <property type="match status" value="1"/>
</dbReference>
<keyword evidence="2 5" id="KW-0812">Transmembrane</keyword>
<evidence type="ECO:0008006" key="8">
    <source>
        <dbReference type="Google" id="ProtNLM"/>
    </source>
</evidence>
<proteinExistence type="predicted"/>
<evidence type="ECO:0000313" key="7">
    <source>
        <dbReference type="Proteomes" id="UP001392437"/>
    </source>
</evidence>
<accession>A0AAW0R7B9</accession>
<evidence type="ECO:0000256" key="3">
    <source>
        <dbReference type="ARBA" id="ARBA00022989"/>
    </source>
</evidence>
<dbReference type="AlphaFoldDB" id="A0AAW0R7B9"/>
<comment type="subcellular location">
    <subcellularLocation>
        <location evidence="1">Membrane</location>
        <topology evidence="1">Multi-pass membrane protein</topology>
    </subcellularLocation>
</comment>
<dbReference type="GO" id="GO:0016020">
    <property type="term" value="C:membrane"/>
    <property type="evidence" value="ECO:0007669"/>
    <property type="project" value="UniProtKB-SubCell"/>
</dbReference>
<keyword evidence="7" id="KW-1185">Reference proteome</keyword>
<dbReference type="InterPro" id="IPR045863">
    <property type="entry name" value="CorA_TM1_TM2"/>
</dbReference>
<evidence type="ECO:0000313" key="6">
    <source>
        <dbReference type="EMBL" id="KAK8129673.1"/>
    </source>
</evidence>